<dbReference type="AlphaFoldDB" id="A0A3Q8RQ45"/>
<evidence type="ECO:0000259" key="1">
    <source>
        <dbReference type="Pfam" id="PF02617"/>
    </source>
</evidence>
<keyword evidence="3" id="KW-1185">Reference proteome</keyword>
<gene>
    <name evidence="2" type="ORF">D6T69_14650</name>
</gene>
<feature type="domain" description="Adaptor protein ClpS core" evidence="1">
    <location>
        <begin position="17"/>
        <end position="83"/>
    </location>
</feature>
<dbReference type="Proteomes" id="UP000274593">
    <property type="component" value="Chromosome"/>
</dbReference>
<reference evidence="2 3" key="1">
    <citation type="submission" date="2018-09" db="EMBL/GenBank/DDBJ databases">
        <title>Insights into the microbiota of Asian seabass (Lates calcarifer) with tenacibaculosis symptoms and description of sp. nov. Tenacibaculum singaporense.</title>
        <authorList>
            <person name="Miyake S."/>
            <person name="Soh M."/>
            <person name="Azman M.N."/>
            <person name="Ngoh S.Y."/>
            <person name="Orban L."/>
        </authorList>
    </citation>
    <scope>NUCLEOTIDE SEQUENCE [LARGE SCALE GENOMIC DNA]</scope>
    <source>
        <strain evidence="2 3">DSM 106434</strain>
    </source>
</reference>
<protein>
    <submittedName>
        <fullName evidence="2">ATP-dependent Clp protease adaptor ClpS</fullName>
    </submittedName>
</protein>
<dbReference type="InterPro" id="IPR014719">
    <property type="entry name" value="Ribosomal_bL12_C/ClpS-like"/>
</dbReference>
<dbReference type="GO" id="GO:0008233">
    <property type="term" value="F:peptidase activity"/>
    <property type="evidence" value="ECO:0007669"/>
    <property type="project" value="UniProtKB-KW"/>
</dbReference>
<keyword evidence="2" id="KW-0645">Protease</keyword>
<sequence>MSTIEKIQEELDVLLNETRKHEIVLHNDDVNTFDFVIDSLVTVCDHTLEQAEQCTILVHYKGKCSVKTGEYKDLEPRCSKLLELGLSAEIV</sequence>
<organism evidence="2 3">
    <name type="scientific">Tenacibaculum singaporense</name>
    <dbReference type="NCBI Taxonomy" id="2358479"/>
    <lineage>
        <taxon>Bacteria</taxon>
        <taxon>Pseudomonadati</taxon>
        <taxon>Bacteroidota</taxon>
        <taxon>Flavobacteriia</taxon>
        <taxon>Flavobacteriales</taxon>
        <taxon>Flavobacteriaceae</taxon>
        <taxon>Tenacibaculum</taxon>
    </lineage>
</organism>
<dbReference type="Gene3D" id="3.30.1390.10">
    <property type="match status" value="1"/>
</dbReference>
<dbReference type="RefSeq" id="WP_121146033.1">
    <property type="nucleotide sequence ID" value="NZ_CP032548.1"/>
</dbReference>
<accession>A0A3Q8RQ45</accession>
<dbReference type="GO" id="GO:0030163">
    <property type="term" value="P:protein catabolic process"/>
    <property type="evidence" value="ECO:0007669"/>
    <property type="project" value="InterPro"/>
</dbReference>
<dbReference type="SUPFAM" id="SSF54736">
    <property type="entry name" value="ClpS-like"/>
    <property type="match status" value="1"/>
</dbReference>
<proteinExistence type="predicted"/>
<dbReference type="Pfam" id="PF02617">
    <property type="entry name" value="ClpS"/>
    <property type="match status" value="1"/>
</dbReference>
<dbReference type="KEGG" id="tsig:D6T69_14650"/>
<dbReference type="InterPro" id="IPR003769">
    <property type="entry name" value="ClpS_core"/>
</dbReference>
<dbReference type="EMBL" id="CP032548">
    <property type="protein sequence ID" value="AZJ36706.1"/>
    <property type="molecule type" value="Genomic_DNA"/>
</dbReference>
<dbReference type="GO" id="GO:0006508">
    <property type="term" value="P:proteolysis"/>
    <property type="evidence" value="ECO:0007669"/>
    <property type="project" value="UniProtKB-KW"/>
</dbReference>
<evidence type="ECO:0000313" key="2">
    <source>
        <dbReference type="EMBL" id="AZJ36706.1"/>
    </source>
</evidence>
<evidence type="ECO:0000313" key="3">
    <source>
        <dbReference type="Proteomes" id="UP000274593"/>
    </source>
</evidence>
<name>A0A3Q8RQ45_9FLAO</name>
<keyword evidence="2" id="KW-0378">Hydrolase</keyword>